<comment type="subcellular location">
    <subcellularLocation>
        <location evidence="1 10">Cell membrane</location>
        <topology evidence="1 10">Multi-pass membrane protein</topology>
    </subcellularLocation>
</comment>
<protein>
    <recommendedName>
        <fullName evidence="12">G-protein coupled receptors family 1 profile domain-containing protein</fullName>
    </recommendedName>
</protein>
<comment type="caution">
    <text evidence="13">The sequence shown here is derived from an EMBL/GenBank/DDBJ whole genome shotgun (WGS) entry which is preliminary data.</text>
</comment>
<dbReference type="AlphaFoldDB" id="A0AAN9VZ57"/>
<keyword evidence="4 10" id="KW-1133">Transmembrane helix</keyword>
<keyword evidence="6 10" id="KW-0472">Membrane</keyword>
<keyword evidence="8 10" id="KW-0325">Glycoprotein</keyword>
<evidence type="ECO:0000256" key="7">
    <source>
        <dbReference type="ARBA" id="ARBA00023170"/>
    </source>
</evidence>
<feature type="transmembrane region" description="Helical" evidence="10">
    <location>
        <begin position="275"/>
        <end position="298"/>
    </location>
</feature>
<keyword evidence="5 10" id="KW-0297">G-protein coupled receptor</keyword>
<feature type="transmembrane region" description="Helical" evidence="10">
    <location>
        <begin position="213"/>
        <end position="235"/>
    </location>
</feature>
<dbReference type="PANTHER" id="PTHR24241:SF161">
    <property type="entry name" value="G-PROTEIN COUPLED RECEPTORS FAMILY 1 PROFILE DOMAIN-CONTAINING PROTEIN"/>
    <property type="match status" value="1"/>
</dbReference>
<evidence type="ECO:0000256" key="11">
    <source>
        <dbReference type="SAM" id="MobiDB-lite"/>
    </source>
</evidence>
<organism evidence="13 14">
    <name type="scientific">Gryllus longicercus</name>
    <dbReference type="NCBI Taxonomy" id="2509291"/>
    <lineage>
        <taxon>Eukaryota</taxon>
        <taxon>Metazoa</taxon>
        <taxon>Ecdysozoa</taxon>
        <taxon>Arthropoda</taxon>
        <taxon>Hexapoda</taxon>
        <taxon>Insecta</taxon>
        <taxon>Pterygota</taxon>
        <taxon>Neoptera</taxon>
        <taxon>Polyneoptera</taxon>
        <taxon>Orthoptera</taxon>
        <taxon>Ensifera</taxon>
        <taxon>Gryllidea</taxon>
        <taxon>Grylloidea</taxon>
        <taxon>Gryllidae</taxon>
        <taxon>Gryllinae</taxon>
        <taxon>Gryllus</taxon>
    </lineage>
</organism>
<dbReference type="Proteomes" id="UP001378592">
    <property type="component" value="Unassembled WGS sequence"/>
</dbReference>
<keyword evidence="3 10" id="KW-0812">Transmembrane</keyword>
<dbReference type="PRINTS" id="PR00896">
    <property type="entry name" value="VASOPRESSINR"/>
</dbReference>
<accession>A0AAN9VZ57</accession>
<evidence type="ECO:0000256" key="1">
    <source>
        <dbReference type="ARBA" id="ARBA00004651"/>
    </source>
</evidence>
<evidence type="ECO:0000256" key="4">
    <source>
        <dbReference type="ARBA" id="ARBA00022989"/>
    </source>
</evidence>
<dbReference type="GO" id="GO:0032870">
    <property type="term" value="P:cellular response to hormone stimulus"/>
    <property type="evidence" value="ECO:0007669"/>
    <property type="project" value="TreeGrafter"/>
</dbReference>
<evidence type="ECO:0000256" key="5">
    <source>
        <dbReference type="ARBA" id="ARBA00023040"/>
    </source>
</evidence>
<gene>
    <name evidence="13" type="ORF">R5R35_002656</name>
</gene>
<proteinExistence type="inferred from homology"/>
<dbReference type="InterPro" id="IPR000276">
    <property type="entry name" value="GPCR_Rhodpsn"/>
</dbReference>
<evidence type="ECO:0000259" key="12">
    <source>
        <dbReference type="PROSITE" id="PS50262"/>
    </source>
</evidence>
<feature type="domain" description="G-protein coupled receptors family 1 profile" evidence="12">
    <location>
        <begin position="60"/>
        <end position="330"/>
    </location>
</feature>
<evidence type="ECO:0000313" key="13">
    <source>
        <dbReference type="EMBL" id="KAK7872661.1"/>
    </source>
</evidence>
<evidence type="ECO:0000256" key="6">
    <source>
        <dbReference type="ARBA" id="ARBA00023136"/>
    </source>
</evidence>
<dbReference type="PROSITE" id="PS50262">
    <property type="entry name" value="G_PROTEIN_RECEP_F1_2"/>
    <property type="match status" value="1"/>
</dbReference>
<evidence type="ECO:0000313" key="14">
    <source>
        <dbReference type="Proteomes" id="UP001378592"/>
    </source>
</evidence>
<feature type="transmembrane region" description="Helical" evidence="10">
    <location>
        <begin position="83"/>
        <end position="106"/>
    </location>
</feature>
<keyword evidence="9 10" id="KW-0807">Transducer</keyword>
<dbReference type="PRINTS" id="PR00237">
    <property type="entry name" value="GPCRRHODOPSN"/>
</dbReference>
<dbReference type="InterPro" id="IPR001817">
    <property type="entry name" value="Vasoprsn_rcpt"/>
</dbReference>
<keyword evidence="2" id="KW-1003">Cell membrane</keyword>
<reference evidence="13 14" key="1">
    <citation type="submission" date="2024-03" db="EMBL/GenBank/DDBJ databases">
        <title>The genome assembly and annotation of the cricket Gryllus longicercus Weissman &amp; Gray.</title>
        <authorList>
            <person name="Szrajer S."/>
            <person name="Gray D."/>
            <person name="Ylla G."/>
        </authorList>
    </citation>
    <scope>NUCLEOTIDE SEQUENCE [LARGE SCALE GENOMIC DNA]</scope>
    <source>
        <strain evidence="13">DAG 2021-001</strain>
        <tissue evidence="13">Whole body minus gut</tissue>
    </source>
</reference>
<feature type="transmembrane region" description="Helical" evidence="10">
    <location>
        <begin position="166"/>
        <end position="188"/>
    </location>
</feature>
<dbReference type="PROSITE" id="PS00237">
    <property type="entry name" value="G_PROTEIN_RECEP_F1_1"/>
    <property type="match status" value="1"/>
</dbReference>
<dbReference type="EMBL" id="JAZDUA010000021">
    <property type="protein sequence ID" value="KAK7872661.1"/>
    <property type="molecule type" value="Genomic_DNA"/>
</dbReference>
<name>A0AAN9VZ57_9ORTH</name>
<feature type="compositionally biased region" description="Basic residues" evidence="11">
    <location>
        <begin position="393"/>
        <end position="403"/>
    </location>
</feature>
<dbReference type="PANTHER" id="PTHR24241">
    <property type="entry name" value="NEUROPEPTIDE RECEPTOR-RELATED G-PROTEIN COUPLED RECEPTOR"/>
    <property type="match status" value="1"/>
</dbReference>
<feature type="transmembrane region" description="Helical" evidence="10">
    <location>
        <begin position="310"/>
        <end position="333"/>
    </location>
</feature>
<dbReference type="CDD" id="cd15196">
    <property type="entry name" value="7tmA_Vasopressin_Oxytocin"/>
    <property type="match status" value="1"/>
</dbReference>
<comment type="similarity">
    <text evidence="10">Belongs to the G-protein coupled receptor 1 family. Vasopressin/oxytocin receptor subfamily.</text>
</comment>
<dbReference type="InterPro" id="IPR017452">
    <property type="entry name" value="GPCR_Rhodpsn_7TM"/>
</dbReference>
<feature type="transmembrane region" description="Helical" evidence="10">
    <location>
        <begin position="126"/>
        <end position="145"/>
    </location>
</feature>
<dbReference type="Pfam" id="PF00001">
    <property type="entry name" value="7tm_1"/>
    <property type="match status" value="1"/>
</dbReference>
<dbReference type="Gene3D" id="1.20.1070.10">
    <property type="entry name" value="Rhodopsin 7-helix transmembrane proteins"/>
    <property type="match status" value="1"/>
</dbReference>
<keyword evidence="7 10" id="KW-0675">Receptor</keyword>
<dbReference type="GO" id="GO:0005886">
    <property type="term" value="C:plasma membrane"/>
    <property type="evidence" value="ECO:0007669"/>
    <property type="project" value="UniProtKB-SubCell"/>
</dbReference>
<feature type="region of interest" description="Disordered" evidence="11">
    <location>
        <begin position="387"/>
        <end position="410"/>
    </location>
</feature>
<evidence type="ECO:0000256" key="2">
    <source>
        <dbReference type="ARBA" id="ARBA00022475"/>
    </source>
</evidence>
<evidence type="ECO:0000256" key="3">
    <source>
        <dbReference type="ARBA" id="ARBA00022692"/>
    </source>
</evidence>
<dbReference type="GO" id="GO:0005000">
    <property type="term" value="F:vasopressin receptor activity"/>
    <property type="evidence" value="ECO:0007669"/>
    <property type="project" value="InterPro"/>
</dbReference>
<feature type="transmembrane region" description="Helical" evidence="10">
    <location>
        <begin position="47"/>
        <end position="71"/>
    </location>
</feature>
<keyword evidence="14" id="KW-1185">Reference proteome</keyword>
<evidence type="ECO:0000256" key="10">
    <source>
        <dbReference type="RuleBase" id="RU046427"/>
    </source>
</evidence>
<dbReference type="SUPFAM" id="SSF81321">
    <property type="entry name" value="Family A G protein-coupled receptor-like"/>
    <property type="match status" value="1"/>
</dbReference>
<evidence type="ECO:0000256" key="9">
    <source>
        <dbReference type="ARBA" id="ARBA00023224"/>
    </source>
</evidence>
<dbReference type="GO" id="GO:0042277">
    <property type="term" value="F:peptide binding"/>
    <property type="evidence" value="ECO:0007669"/>
    <property type="project" value="TreeGrafter"/>
</dbReference>
<sequence>MDLVAVAASEADVVPAATAATAAEAAAEAAERAERDARDERLAAAELATLGAVLALTLAGNGAVLCALGLRRHAAGGRRLPRMLFFICHLCVADLLSALLNVLPQLAWDATYRFRGGPVLCKAVKLVQPLGAYLSAYLLVATALDRHHAICRPLTYSAWSSRRARLLVRLAWAAAALSCAPQLAVFSYQRVAPDGPLDCWATFSPAWGQQAYVTWYCVSSFIVPLLVLTATYARICRRLWLRGRGGVGPAGVGAGSGARAPVVSRAKVRTVQQTVAVIALFVLCSAPFTAALLCAAWDPRGHHSAFYTGAAFTIMSLLSSLNSCANPWIFLAFNAELRGLLARACLRAGGWRGGGGGRRGAGSSARFRDFSSGSAGSASLLRASAASANGTLKHPRPRPHPRHTLVGAGP</sequence>
<evidence type="ECO:0000256" key="8">
    <source>
        <dbReference type="ARBA" id="ARBA00023180"/>
    </source>
</evidence>